<keyword evidence="1" id="KW-0479">Metal-binding</keyword>
<gene>
    <name evidence="4" type="ORF">LOC68_20310</name>
</gene>
<dbReference type="PROSITE" id="PS50081">
    <property type="entry name" value="ZF_DAG_PE_2"/>
    <property type="match status" value="1"/>
</dbReference>
<dbReference type="SUPFAM" id="SSF57889">
    <property type="entry name" value="Cysteine-rich domain"/>
    <property type="match status" value="1"/>
</dbReference>
<dbReference type="Proteomes" id="UP001139103">
    <property type="component" value="Unassembled WGS sequence"/>
</dbReference>
<keyword evidence="2" id="KW-0862">Zinc</keyword>
<dbReference type="InterPro" id="IPR039522">
    <property type="entry name" value="RING_finger_1_prok"/>
</dbReference>
<dbReference type="CDD" id="cd00029">
    <property type="entry name" value="C1"/>
    <property type="match status" value="1"/>
</dbReference>
<evidence type="ECO:0000313" key="4">
    <source>
        <dbReference type="EMBL" id="MCC9630745.1"/>
    </source>
</evidence>
<evidence type="ECO:0000256" key="1">
    <source>
        <dbReference type="ARBA" id="ARBA00022723"/>
    </source>
</evidence>
<dbReference type="GO" id="GO:0046872">
    <property type="term" value="F:metal ion binding"/>
    <property type="evidence" value="ECO:0007669"/>
    <property type="project" value="UniProtKB-KW"/>
</dbReference>
<dbReference type="AlphaFoldDB" id="A0A9X1SH22"/>
<proteinExistence type="predicted"/>
<protein>
    <recommendedName>
        <fullName evidence="3">Phorbol-ester/DAG-type domain-containing protein</fullName>
    </recommendedName>
</protein>
<organism evidence="4 5">
    <name type="scientific">Blastopirellula sediminis</name>
    <dbReference type="NCBI Taxonomy" id="2894196"/>
    <lineage>
        <taxon>Bacteria</taxon>
        <taxon>Pseudomonadati</taxon>
        <taxon>Planctomycetota</taxon>
        <taxon>Planctomycetia</taxon>
        <taxon>Pirellulales</taxon>
        <taxon>Pirellulaceae</taxon>
        <taxon>Blastopirellula</taxon>
    </lineage>
</organism>
<reference evidence="4" key="1">
    <citation type="submission" date="2021-11" db="EMBL/GenBank/DDBJ databases">
        <title>Genome sequence.</title>
        <authorList>
            <person name="Sun Q."/>
        </authorList>
    </citation>
    <scope>NUCLEOTIDE SEQUENCE</scope>
    <source>
        <strain evidence="4">JC732</strain>
    </source>
</reference>
<name>A0A9X1SH22_9BACT</name>
<evidence type="ECO:0000256" key="2">
    <source>
        <dbReference type="ARBA" id="ARBA00022833"/>
    </source>
</evidence>
<dbReference type="InterPro" id="IPR046349">
    <property type="entry name" value="C1-like_sf"/>
</dbReference>
<accession>A0A9X1SH22</accession>
<dbReference type="RefSeq" id="WP_230222129.1">
    <property type="nucleotide sequence ID" value="NZ_JAJKFT010000010.1"/>
</dbReference>
<comment type="caution">
    <text evidence="4">The sequence shown here is derived from an EMBL/GenBank/DDBJ whole genome shotgun (WGS) entry which is preliminary data.</text>
</comment>
<sequence>MTIFLLIVVTIVVAVGIALAAGRTLRPNQFQAMRAFAQLYDGKFTQTKTPIQTTVSFDLNGQPAMLRIKPPVGYDGRSLTEFRTTWPEARLRLQIHPRSKLRPDYFYDESPTIESGDAHFDEQYRLYAENSEAARKLIISGVFSALDDLNQMARPGAAYVEIHDGFLFVTLEKTFGYVSQLEQVVAYCSEIRVPSAREAAAEPASVANRTLDPVSPITRSICNACGDVVKEDGVACDDCGAIYHRRCWDKKVGCVLYSCEGKTASEAAVTN</sequence>
<dbReference type="InterPro" id="IPR002219">
    <property type="entry name" value="PKC_DAG/PE"/>
</dbReference>
<feature type="domain" description="Phorbol-ester/DAG-type" evidence="3">
    <location>
        <begin position="203"/>
        <end position="254"/>
    </location>
</feature>
<dbReference type="EMBL" id="JAJKFT010000010">
    <property type="protein sequence ID" value="MCC9630745.1"/>
    <property type="molecule type" value="Genomic_DNA"/>
</dbReference>
<keyword evidence="5" id="KW-1185">Reference proteome</keyword>
<evidence type="ECO:0000313" key="5">
    <source>
        <dbReference type="Proteomes" id="UP001139103"/>
    </source>
</evidence>
<evidence type="ECO:0000259" key="3">
    <source>
        <dbReference type="PROSITE" id="PS50081"/>
    </source>
</evidence>
<dbReference type="Pfam" id="PF14446">
    <property type="entry name" value="Prok-RING_1"/>
    <property type="match status" value="1"/>
</dbReference>